<accession>A0A6V8P7S2</accession>
<name>A0A6V8P7S2_9ACTN</name>
<sequence length="121" mass="14052">MLNPSFVSNNCVEFNEVLDSDNSLYLIFYSFFNNRFTYTVEFRILIICIDKDIGINQICGQDSHRKAFPCQMPAFLYVRDERPVSLEGGLSSLPFAVSCFSFFQVFCKVYYLVNLLVRQIP</sequence>
<dbReference type="AlphaFoldDB" id="A0A6V8P7S2"/>
<gene>
    <name evidence="1" type="ORF">HKBW3S33_01823</name>
</gene>
<dbReference type="Proteomes" id="UP000591948">
    <property type="component" value="Unassembled WGS sequence"/>
</dbReference>
<evidence type="ECO:0000313" key="1">
    <source>
        <dbReference type="EMBL" id="GFP28408.1"/>
    </source>
</evidence>
<comment type="caution">
    <text evidence="1">The sequence shown here is derived from an EMBL/GenBank/DDBJ whole genome shotgun (WGS) entry which is preliminary data.</text>
</comment>
<evidence type="ECO:0000313" key="2">
    <source>
        <dbReference type="Proteomes" id="UP000591948"/>
    </source>
</evidence>
<keyword evidence="2" id="KW-1185">Reference proteome</keyword>
<reference evidence="1 2" key="1">
    <citation type="journal article" date="2020" name="Front. Microbiol.">
        <title>Single-cell genomics of novel Actinobacteria with the Wood-Ljungdahl pathway discovered in a serpentinizing system.</title>
        <authorList>
            <person name="Merino N."/>
            <person name="Kawai M."/>
            <person name="Boyd E.S."/>
            <person name="Colman D.R."/>
            <person name="McGlynn S.E."/>
            <person name="Nealson K.H."/>
            <person name="Kurokawa K."/>
            <person name="Hongoh Y."/>
        </authorList>
    </citation>
    <scope>NUCLEOTIDE SEQUENCE [LARGE SCALE GENOMIC DNA]</scope>
    <source>
        <strain evidence="1 2">S33</strain>
    </source>
</reference>
<protein>
    <submittedName>
        <fullName evidence="1">Uncharacterized protein</fullName>
    </submittedName>
</protein>
<organism evidence="1 2">
    <name type="scientific">Candidatus Hakubella thermalkaliphila</name>
    <dbReference type="NCBI Taxonomy" id="2754717"/>
    <lineage>
        <taxon>Bacteria</taxon>
        <taxon>Bacillati</taxon>
        <taxon>Actinomycetota</taxon>
        <taxon>Actinomycetota incertae sedis</taxon>
        <taxon>Candidatus Hakubellales</taxon>
        <taxon>Candidatus Hakubellaceae</taxon>
        <taxon>Candidatus Hakubella</taxon>
    </lineage>
</organism>
<dbReference type="EMBL" id="BLRY01000210">
    <property type="protein sequence ID" value="GFP28408.1"/>
    <property type="molecule type" value="Genomic_DNA"/>
</dbReference>
<proteinExistence type="predicted"/>